<dbReference type="InterPro" id="IPR003000">
    <property type="entry name" value="Sirtuin"/>
</dbReference>
<dbReference type="Gene3D" id="3.30.1600.10">
    <property type="entry name" value="SIR2/SIRT2 'Small Domain"/>
    <property type="match status" value="1"/>
</dbReference>
<proteinExistence type="inferred from homology"/>
<accession>A0A433Q2H1</accession>
<dbReference type="PANTHER" id="PTHR11085:SF9">
    <property type="entry name" value="NAD-DEPENDENT PROTEIN DEACETYLASE SIRTUIN-1"/>
    <property type="match status" value="1"/>
</dbReference>
<dbReference type="Pfam" id="PF02146">
    <property type="entry name" value="SIR2"/>
    <property type="match status" value="2"/>
</dbReference>
<dbReference type="InterPro" id="IPR050134">
    <property type="entry name" value="NAD-dep_sirtuin_deacylases"/>
</dbReference>
<comment type="caution">
    <text evidence="10">The sequence shown here is derived from an EMBL/GenBank/DDBJ whole genome shotgun (WGS) entry which is preliminary data.</text>
</comment>
<feature type="region of interest" description="Disordered" evidence="8">
    <location>
        <begin position="262"/>
        <end position="282"/>
    </location>
</feature>
<dbReference type="GO" id="GO:0070403">
    <property type="term" value="F:NAD+ binding"/>
    <property type="evidence" value="ECO:0007669"/>
    <property type="project" value="InterPro"/>
</dbReference>
<dbReference type="InterPro" id="IPR029035">
    <property type="entry name" value="DHS-like_NAD/FAD-binding_dom"/>
</dbReference>
<dbReference type="SUPFAM" id="SSF52467">
    <property type="entry name" value="DHS-like NAD/FAD-binding domain"/>
    <property type="match status" value="1"/>
</dbReference>
<evidence type="ECO:0000256" key="2">
    <source>
        <dbReference type="ARBA" id="ARBA00006924"/>
    </source>
</evidence>
<dbReference type="GO" id="GO:0046970">
    <property type="term" value="F:histone H4K16 deacetylase activity, NAD-dependent"/>
    <property type="evidence" value="ECO:0007669"/>
    <property type="project" value="TreeGrafter"/>
</dbReference>
<keyword evidence="6" id="KW-0520">NAD</keyword>
<feature type="binding site" evidence="7">
    <location>
        <position position="225"/>
    </location>
    <ligand>
        <name>Zn(2+)</name>
        <dbReference type="ChEBI" id="CHEBI:29105"/>
    </ligand>
</feature>
<feature type="binding site" evidence="7">
    <location>
        <position position="201"/>
    </location>
    <ligand>
        <name>Zn(2+)</name>
        <dbReference type="ChEBI" id="CHEBI:29105"/>
    </ligand>
</feature>
<gene>
    <name evidence="10" type="ORF">BC938DRAFT_474281</name>
</gene>
<dbReference type="PROSITE" id="PS50305">
    <property type="entry name" value="SIRTUIN"/>
    <property type="match status" value="1"/>
</dbReference>
<evidence type="ECO:0000256" key="3">
    <source>
        <dbReference type="ARBA" id="ARBA00022679"/>
    </source>
</evidence>
<dbReference type="GO" id="GO:0005634">
    <property type="term" value="C:nucleus"/>
    <property type="evidence" value="ECO:0007669"/>
    <property type="project" value="TreeGrafter"/>
</dbReference>
<feature type="active site" description="Proton acceptor" evidence="7">
    <location>
        <position position="190"/>
    </location>
</feature>
<sequence>MMQLLPLLKIAMARFLRRRCKLDTVNTIEDVANLLRNARNIMVLTGAGVSVSCGIPDFRSETGIYSRLKEYELDDPQQMFDIKYFRDCPEIFYSFAKVGLSNTSFMRSLGREGVGYLVDVLKVHGFCCIIQHYHPSLIRPQEIFPSNFTPSPSHYFVKMLEDKGKLLRNYTQNIDTLEHKAGIKRVLNCHGSFATASCISCGYKSHLIWSCPLYATPCPQRVPPCPKCSKQALALASAAAVAAAGSSVSYAPVALSSPLKRKTREPNYADSDSDDEDTSRAPIGSIMKPDITFFGEQLPPEFEFRLTEDREQVDLLIVMGSSLKVAPVSEMMSHIPHSVPQVLVNRTPITHMNFDVQLLGDSDVVVAELCRMVGWDLRHEKLPGGSSLSEENVRNATVEANGDEVEGVTAGMVKKERRMWRYAAPGVYMFKGAVVDEKFFESLRCDQRGFREEQEATDKESTAAAALVPETTTLLPVADKLLEVADKMIEMAVPTASVVSAMVGGSDSGYEGSSIEVEVKVKVELEVKEGQAVVAERDVDIDVEGMGPAIGEEEDL</sequence>
<protein>
    <submittedName>
        <fullName evidence="10">DHS-like NAD/FAD-binding domain-containing protein</fullName>
    </submittedName>
</protein>
<dbReference type="PANTHER" id="PTHR11085">
    <property type="entry name" value="NAD-DEPENDENT PROTEIN DEACYLASE SIRTUIN-5, MITOCHONDRIAL-RELATED"/>
    <property type="match status" value="1"/>
</dbReference>
<evidence type="ECO:0000256" key="7">
    <source>
        <dbReference type="PROSITE-ProRule" id="PRU00236"/>
    </source>
</evidence>
<evidence type="ECO:0000256" key="4">
    <source>
        <dbReference type="ARBA" id="ARBA00022723"/>
    </source>
</evidence>
<keyword evidence="3" id="KW-0808">Transferase</keyword>
<dbReference type="EMBL" id="RBNJ01017710">
    <property type="protein sequence ID" value="RUS24005.1"/>
    <property type="molecule type" value="Genomic_DNA"/>
</dbReference>
<evidence type="ECO:0000256" key="5">
    <source>
        <dbReference type="ARBA" id="ARBA00022833"/>
    </source>
</evidence>
<keyword evidence="4 7" id="KW-0479">Metal-binding</keyword>
<name>A0A433Q2H1_9FUNG</name>
<keyword evidence="11" id="KW-1185">Reference proteome</keyword>
<dbReference type="InterPro" id="IPR026590">
    <property type="entry name" value="Ssirtuin_cat_dom"/>
</dbReference>
<dbReference type="Proteomes" id="UP000274822">
    <property type="component" value="Unassembled WGS sequence"/>
</dbReference>
<evidence type="ECO:0000259" key="9">
    <source>
        <dbReference type="PROSITE" id="PS50305"/>
    </source>
</evidence>
<feature type="binding site" evidence="7">
    <location>
        <position position="198"/>
    </location>
    <ligand>
        <name>Zn(2+)</name>
        <dbReference type="ChEBI" id="CHEBI:29105"/>
    </ligand>
</feature>
<dbReference type="InterPro" id="IPR026591">
    <property type="entry name" value="Sirtuin_cat_small_dom_sf"/>
</dbReference>
<organism evidence="10 11">
    <name type="scientific">Jimgerdemannia flammicorona</name>
    <dbReference type="NCBI Taxonomy" id="994334"/>
    <lineage>
        <taxon>Eukaryota</taxon>
        <taxon>Fungi</taxon>
        <taxon>Fungi incertae sedis</taxon>
        <taxon>Mucoromycota</taxon>
        <taxon>Mucoromycotina</taxon>
        <taxon>Endogonomycetes</taxon>
        <taxon>Endogonales</taxon>
        <taxon>Endogonaceae</taxon>
        <taxon>Jimgerdemannia</taxon>
    </lineage>
</organism>
<comment type="cofactor">
    <cofactor evidence="1">
        <name>Zn(2+)</name>
        <dbReference type="ChEBI" id="CHEBI:29105"/>
    </cofactor>
</comment>
<dbReference type="Gene3D" id="3.40.50.1220">
    <property type="entry name" value="TPP-binding domain"/>
    <property type="match status" value="1"/>
</dbReference>
<reference evidence="10 11" key="1">
    <citation type="journal article" date="2018" name="New Phytol.">
        <title>Phylogenomics of Endogonaceae and evolution of mycorrhizas within Mucoromycota.</title>
        <authorList>
            <person name="Chang Y."/>
            <person name="Desiro A."/>
            <person name="Na H."/>
            <person name="Sandor L."/>
            <person name="Lipzen A."/>
            <person name="Clum A."/>
            <person name="Barry K."/>
            <person name="Grigoriev I.V."/>
            <person name="Martin F.M."/>
            <person name="Stajich J.E."/>
            <person name="Smith M.E."/>
            <person name="Bonito G."/>
            <person name="Spatafora J.W."/>
        </authorList>
    </citation>
    <scope>NUCLEOTIDE SEQUENCE [LARGE SCALE GENOMIC DNA]</scope>
    <source>
        <strain evidence="10 11">AD002</strain>
    </source>
</reference>
<evidence type="ECO:0000256" key="1">
    <source>
        <dbReference type="ARBA" id="ARBA00001947"/>
    </source>
</evidence>
<comment type="similarity">
    <text evidence="2">Belongs to the sirtuin family. Class I subfamily.</text>
</comment>
<feature type="domain" description="Deacetylase sirtuin-type" evidence="9">
    <location>
        <begin position="21"/>
        <end position="376"/>
    </location>
</feature>
<evidence type="ECO:0000313" key="10">
    <source>
        <dbReference type="EMBL" id="RUS24005.1"/>
    </source>
</evidence>
<evidence type="ECO:0000256" key="6">
    <source>
        <dbReference type="ARBA" id="ARBA00023027"/>
    </source>
</evidence>
<evidence type="ECO:0000313" key="11">
    <source>
        <dbReference type="Proteomes" id="UP000274822"/>
    </source>
</evidence>
<feature type="binding site" evidence="7">
    <location>
        <position position="228"/>
    </location>
    <ligand>
        <name>Zn(2+)</name>
        <dbReference type="ChEBI" id="CHEBI:29105"/>
    </ligand>
</feature>
<dbReference type="GO" id="GO:0046872">
    <property type="term" value="F:metal ion binding"/>
    <property type="evidence" value="ECO:0007669"/>
    <property type="project" value="UniProtKB-KW"/>
</dbReference>
<dbReference type="AlphaFoldDB" id="A0A433Q2H1"/>
<keyword evidence="5 7" id="KW-0862">Zinc</keyword>
<evidence type="ECO:0000256" key="8">
    <source>
        <dbReference type="SAM" id="MobiDB-lite"/>
    </source>
</evidence>